<dbReference type="AlphaFoldDB" id="A0A165KGQ5"/>
<dbReference type="OrthoDB" id="10000533at2759"/>
<dbReference type="EMBL" id="KV429257">
    <property type="protein sequence ID" value="KZT63111.1"/>
    <property type="molecule type" value="Genomic_DNA"/>
</dbReference>
<evidence type="ECO:0000313" key="1">
    <source>
        <dbReference type="EMBL" id="KZT63111.1"/>
    </source>
</evidence>
<keyword evidence="2" id="KW-1185">Reference proteome</keyword>
<accession>A0A165KGQ5</accession>
<proteinExistence type="predicted"/>
<organism evidence="1 2">
    <name type="scientific">Daedalea quercina L-15889</name>
    <dbReference type="NCBI Taxonomy" id="1314783"/>
    <lineage>
        <taxon>Eukaryota</taxon>
        <taxon>Fungi</taxon>
        <taxon>Dikarya</taxon>
        <taxon>Basidiomycota</taxon>
        <taxon>Agaricomycotina</taxon>
        <taxon>Agaricomycetes</taxon>
        <taxon>Polyporales</taxon>
        <taxon>Fomitopsis</taxon>
    </lineage>
</organism>
<dbReference type="Proteomes" id="UP000076727">
    <property type="component" value="Unassembled WGS sequence"/>
</dbReference>
<protein>
    <submittedName>
        <fullName evidence="1">Uncharacterized protein</fullName>
    </submittedName>
</protein>
<reference evidence="1 2" key="1">
    <citation type="journal article" date="2016" name="Mol. Biol. Evol.">
        <title>Comparative Genomics of Early-Diverging Mushroom-Forming Fungi Provides Insights into the Origins of Lignocellulose Decay Capabilities.</title>
        <authorList>
            <person name="Nagy L.G."/>
            <person name="Riley R."/>
            <person name="Tritt A."/>
            <person name="Adam C."/>
            <person name="Daum C."/>
            <person name="Floudas D."/>
            <person name="Sun H."/>
            <person name="Yadav J.S."/>
            <person name="Pangilinan J."/>
            <person name="Larsson K.H."/>
            <person name="Matsuura K."/>
            <person name="Barry K."/>
            <person name="Labutti K."/>
            <person name="Kuo R."/>
            <person name="Ohm R.A."/>
            <person name="Bhattacharya S.S."/>
            <person name="Shirouzu T."/>
            <person name="Yoshinaga Y."/>
            <person name="Martin F.M."/>
            <person name="Grigoriev I.V."/>
            <person name="Hibbett D.S."/>
        </authorList>
    </citation>
    <scope>NUCLEOTIDE SEQUENCE [LARGE SCALE GENOMIC DNA]</scope>
    <source>
        <strain evidence="1 2">L-15889</strain>
    </source>
</reference>
<sequence length="221" mass="23724">MPQLPPRRKRRLLAVYAVLEVRCLGDRARLQTAPEAYATLESNRLACILSGSMASKLMCLRSSSEPVYTYLEQPSPPRACVQASAHPLTILHACIAAISGTACRGCYACIHANDCGSLMIDATNDFTESVDNTLQYVVEDSGVRGLYEYVPPSMVFDQLRYASGVSNIMSMSWPACSSHALCREPGATRSPASGCRPAVSVTSSDHSKSSCGISTGFVFAN</sequence>
<name>A0A165KGQ5_9APHY</name>
<evidence type="ECO:0000313" key="2">
    <source>
        <dbReference type="Proteomes" id="UP000076727"/>
    </source>
</evidence>
<gene>
    <name evidence="1" type="ORF">DAEQUDRAFT_229663</name>
</gene>